<feature type="transmembrane region" description="Helical" evidence="1">
    <location>
        <begin position="39"/>
        <end position="59"/>
    </location>
</feature>
<keyword evidence="3" id="KW-0255">Endonuclease</keyword>
<keyword evidence="3" id="KW-0378">Hydrolase</keyword>
<reference evidence="3 4" key="1">
    <citation type="submission" date="2021-03" db="EMBL/GenBank/DDBJ databases">
        <title>Pseudidiomarina terrestris, a new bacterium isolated from saline soil.</title>
        <authorList>
            <person name="Galisteo C."/>
            <person name="De La Haba R."/>
            <person name="Sanchez-Porro C."/>
            <person name="Ventosa A."/>
        </authorList>
    </citation>
    <scope>NUCLEOTIDE SEQUENCE [LARGE SCALE GENOMIC DNA]</scope>
    <source>
        <strain evidence="3 4">1APP75-32.1</strain>
    </source>
</reference>
<comment type="caution">
    <text evidence="3">The sequence shown here is derived from an EMBL/GenBank/DDBJ whole genome shotgun (WGS) entry which is preliminary data.</text>
</comment>
<evidence type="ECO:0000313" key="3">
    <source>
        <dbReference type="EMBL" id="MDN7124959.1"/>
    </source>
</evidence>
<protein>
    <submittedName>
        <fullName evidence="3">Endonuclease/exonuclease/phosphatase family protein</fullName>
    </submittedName>
</protein>
<dbReference type="Pfam" id="PF03372">
    <property type="entry name" value="Exo_endo_phos"/>
    <property type="match status" value="1"/>
</dbReference>
<dbReference type="PANTHER" id="PTHR14859:SF15">
    <property type="entry name" value="ENDONUCLEASE_EXONUCLEASE_PHOSPHATASE DOMAIN-CONTAINING PROTEIN"/>
    <property type="match status" value="1"/>
</dbReference>
<keyword evidence="1" id="KW-0472">Membrane</keyword>
<keyword evidence="1" id="KW-0812">Transmembrane</keyword>
<feature type="transmembrane region" description="Helical" evidence="1">
    <location>
        <begin position="6"/>
        <end position="27"/>
    </location>
</feature>
<accession>A0AAW7R110</accession>
<feature type="transmembrane region" description="Helical" evidence="1">
    <location>
        <begin position="65"/>
        <end position="85"/>
    </location>
</feature>
<name>A0AAW7R110_9GAMM</name>
<dbReference type="InterPro" id="IPR036691">
    <property type="entry name" value="Endo/exonu/phosph_ase_sf"/>
</dbReference>
<dbReference type="GO" id="GO:0004519">
    <property type="term" value="F:endonuclease activity"/>
    <property type="evidence" value="ECO:0007669"/>
    <property type="project" value="UniProtKB-KW"/>
</dbReference>
<organism evidence="3 4">
    <name type="scientific">Pseudidiomarina terrestris</name>
    <dbReference type="NCBI Taxonomy" id="2820060"/>
    <lineage>
        <taxon>Bacteria</taxon>
        <taxon>Pseudomonadati</taxon>
        <taxon>Pseudomonadota</taxon>
        <taxon>Gammaproteobacteria</taxon>
        <taxon>Alteromonadales</taxon>
        <taxon>Idiomarinaceae</taxon>
        <taxon>Pseudidiomarina</taxon>
    </lineage>
</organism>
<keyword evidence="1" id="KW-1133">Transmembrane helix</keyword>
<proteinExistence type="predicted"/>
<dbReference type="InterPro" id="IPR051916">
    <property type="entry name" value="GPI-anchor_lipid_remodeler"/>
</dbReference>
<dbReference type="AlphaFoldDB" id="A0AAW7R110"/>
<dbReference type="InterPro" id="IPR005135">
    <property type="entry name" value="Endo/exonuclease/phosphatase"/>
</dbReference>
<gene>
    <name evidence="3" type="ORF">J6I90_08690</name>
</gene>
<evidence type="ECO:0000259" key="2">
    <source>
        <dbReference type="Pfam" id="PF03372"/>
    </source>
</evidence>
<dbReference type="Gene3D" id="3.60.10.10">
    <property type="entry name" value="Endonuclease/exonuclease/phosphatase"/>
    <property type="match status" value="1"/>
</dbReference>
<dbReference type="RefSeq" id="WP_301774720.1">
    <property type="nucleotide sequence ID" value="NZ_JAGGJB010000004.1"/>
</dbReference>
<dbReference type="Proteomes" id="UP001169492">
    <property type="component" value="Unassembled WGS sequence"/>
</dbReference>
<evidence type="ECO:0000256" key="1">
    <source>
        <dbReference type="SAM" id="Phobius"/>
    </source>
</evidence>
<feature type="domain" description="Endonuclease/exonuclease/phosphatase" evidence="2">
    <location>
        <begin position="117"/>
        <end position="320"/>
    </location>
</feature>
<evidence type="ECO:0000313" key="4">
    <source>
        <dbReference type="Proteomes" id="UP001169492"/>
    </source>
</evidence>
<dbReference type="GO" id="GO:0016020">
    <property type="term" value="C:membrane"/>
    <property type="evidence" value="ECO:0007669"/>
    <property type="project" value="GOC"/>
</dbReference>
<dbReference type="EMBL" id="JAGGJB010000004">
    <property type="protein sequence ID" value="MDN7124959.1"/>
    <property type="molecule type" value="Genomic_DNA"/>
</dbReference>
<dbReference type="SUPFAM" id="SSF56219">
    <property type="entry name" value="DNase I-like"/>
    <property type="match status" value="1"/>
</dbReference>
<dbReference type="PANTHER" id="PTHR14859">
    <property type="entry name" value="CALCOFLUOR WHITE HYPERSENSITIVE PROTEIN PRECURSOR"/>
    <property type="match status" value="1"/>
</dbReference>
<keyword evidence="3" id="KW-0540">Nuclease</keyword>
<sequence length="333" mass="38670">MTDLPIAFVLIGCFSALLVILSLLPLTERTHWLIRVWDFPRLQLAALGLLLLVTSAHWLPVTSPFTWLLVAIQVACCAWQLWWIFPYTPLGERTVERYNRKRDEKAVEEHLRILIVNVFEHNRNAVGLVRMINRIRPDIIVAVETDEWWEQQLTDIEDDLPHVVRVPQNNLYGMMVYSVWPLKNVKVENLVQENVPSIHTDVQMPGGREIHLHCVHPVPPGPSENDKSKPRDRALLKVAERAANESGPVIVTGDLNDVAWSRTSREFLRRSKLLDPRMGRGFFNTFHAKLPLLRWPLDHLFHSEHFMLVKMRRLPKFGSDRFPLLIELALKKE</sequence>
<dbReference type="GO" id="GO:0006506">
    <property type="term" value="P:GPI anchor biosynthetic process"/>
    <property type="evidence" value="ECO:0007669"/>
    <property type="project" value="TreeGrafter"/>
</dbReference>